<evidence type="ECO:0000313" key="2">
    <source>
        <dbReference type="EMBL" id="PZP49050.1"/>
    </source>
</evidence>
<organism evidence="2 3">
    <name type="scientific">Pseudopedobacter saltans</name>
    <dbReference type="NCBI Taxonomy" id="151895"/>
    <lineage>
        <taxon>Bacteria</taxon>
        <taxon>Pseudomonadati</taxon>
        <taxon>Bacteroidota</taxon>
        <taxon>Sphingobacteriia</taxon>
        <taxon>Sphingobacteriales</taxon>
        <taxon>Sphingobacteriaceae</taxon>
        <taxon>Pseudopedobacter</taxon>
    </lineage>
</organism>
<comment type="caution">
    <text evidence="2">The sequence shown here is derived from an EMBL/GenBank/DDBJ whole genome shotgun (WGS) entry which is preliminary data.</text>
</comment>
<dbReference type="EMBL" id="QFOI01000130">
    <property type="protein sequence ID" value="PZP49050.1"/>
    <property type="molecule type" value="Genomic_DNA"/>
</dbReference>
<reference evidence="2 3" key="1">
    <citation type="submission" date="2017-11" db="EMBL/GenBank/DDBJ databases">
        <title>Infants hospitalized years apart are colonized by the same room-sourced microbial strains.</title>
        <authorList>
            <person name="Brooks B."/>
            <person name="Olm M.R."/>
            <person name="Firek B.A."/>
            <person name="Baker R."/>
            <person name="Thomas B.C."/>
            <person name="Morowitz M.J."/>
            <person name="Banfield J.F."/>
        </authorList>
    </citation>
    <scope>NUCLEOTIDE SEQUENCE [LARGE SCALE GENOMIC DNA]</scope>
    <source>
        <strain evidence="2">S2_009_000_R2_76</strain>
    </source>
</reference>
<dbReference type="Proteomes" id="UP000249645">
    <property type="component" value="Unassembled WGS sequence"/>
</dbReference>
<evidence type="ECO:0000256" key="1">
    <source>
        <dbReference type="SAM" id="MobiDB-lite"/>
    </source>
</evidence>
<accession>A0A2W5F5Z9</accession>
<gene>
    <name evidence="2" type="ORF">DI598_08730</name>
</gene>
<proteinExistence type="predicted"/>
<protein>
    <submittedName>
        <fullName evidence="2">Entericidin</fullName>
    </submittedName>
</protein>
<feature type="compositionally biased region" description="Polar residues" evidence="1">
    <location>
        <begin position="38"/>
        <end position="57"/>
    </location>
</feature>
<sequence length="66" mass="6582">MKKLLFVLALGVFAASCGNGSTEKTNSDSTLVDTTINTDSTVAPSTDSTTAPASADSTVAPADSTK</sequence>
<evidence type="ECO:0000313" key="3">
    <source>
        <dbReference type="Proteomes" id="UP000249645"/>
    </source>
</evidence>
<dbReference type="PROSITE" id="PS51257">
    <property type="entry name" value="PROKAR_LIPOPROTEIN"/>
    <property type="match status" value="1"/>
</dbReference>
<dbReference type="AlphaFoldDB" id="A0A2W5F5Z9"/>
<name>A0A2W5F5Z9_9SPHI</name>
<feature type="region of interest" description="Disordered" evidence="1">
    <location>
        <begin position="38"/>
        <end position="66"/>
    </location>
</feature>